<dbReference type="InterPro" id="IPR009302">
    <property type="entry name" value="Tail_length_tape_measure"/>
</dbReference>
<keyword evidence="1" id="KW-0175">Coiled coil</keyword>
<dbReference type="Proteomes" id="UP000029447">
    <property type="component" value="Unassembled WGS sequence"/>
</dbReference>
<dbReference type="InterPro" id="IPR006431">
    <property type="entry name" value="Phage_tape_meas_C"/>
</dbReference>
<feature type="domain" description="Tail length tape measure" evidence="2">
    <location>
        <begin position="391"/>
        <end position="677"/>
    </location>
</feature>
<dbReference type="InterPro" id="IPR013491">
    <property type="entry name" value="Tape_meas_N"/>
</dbReference>
<evidence type="ECO:0000259" key="4">
    <source>
        <dbReference type="Pfam" id="PF20155"/>
    </source>
</evidence>
<evidence type="ECO:0000259" key="3">
    <source>
        <dbReference type="Pfam" id="PF09718"/>
    </source>
</evidence>
<dbReference type="NCBIfam" id="TIGR01541">
    <property type="entry name" value="tape_meas_lam_C"/>
    <property type="match status" value="1"/>
</dbReference>
<evidence type="ECO:0000256" key="1">
    <source>
        <dbReference type="SAM" id="Coils"/>
    </source>
</evidence>
<sequence length="1092" mass="118126">MATLRELIIKISANSQSFQSEISRASRMGSDYYKTMQNGGRQATAAARESQRAFAELNNQFVSIKSAAAGIVGAMSVTLLITMADNWGQLTSRMKMATESGDELAMVQRRLMEISDRTYKPIEEQAELFIRSSNAMKELGYSTAGTIDFIDSISSALTINAASADKGQSAINALSKSMVQGRVSGDEWNTVMEVMPTVVGDIARAMGTTETAVKRLAADGKLSMQQFADAVITAQQKNAELAENMPTTVGDSITKLSNHMKKYAGETNSAYGTTQALSGGISTLADNIDTVATAGAALVGIGFARYFGSMTSGAYSATAGLISAAKSEVALADAQLRGTQIAVARARSAVYRAQQALAAAQGTDRQAAAEKRLAATQAAVTRNIAARTAAQTALNNVTAVGSRLMSGALGLVGGVPGLLMLVAGGWYYAYQQQEQARRSAREYASTIDEIRQKSGAMSLTDAADNYDKTKKSLAEQNRLIEEQKNKISDIKHEISSYQNMMSNFSFIMSSSREDEIRRSLSDANARLAVEQSRLNSLQTEAQGIQDVLAGLEHRRVALIRQQAAEQNAAYQSLLRMNGQHTEFNRLLSMGNDLLSARQGNTSFPFRVPDAALTDKQKDALEKSRQDLELSKLKGEAKELARLRYSADELGLTDSPANQKSRQDYINNNLAKWRNDEENKPTKKGPKTDEEKAIDTYDRLIKQQREQLALGSQNTELAKIKYQTTQGELSTLTSIQKQELARNAALIDQAEIRKKAAEYENGLIDSNANAKAANDANLTGFGEGSRVRERMNEMLSIRRDFIHKDDELRRQHQAGEIDDEFFNRAIALNKRYLDKRLSDQQMYYTSLDDQRNNWMGGMRDGFADWADEATDYATQASQGMQTAMSSAVGSITEMLNGNMSRWKDWRVGVLKIIQNVLVNMAVANAANGASSIIGTVFGIGASAMAGGAGAASANNAFSTGAYSNLTFNALGGVYDSPSLSTYSGGVYSTPQLFAFAKGAGVFGEAGPEAIMPLTRAANGSLGVRAIMPDVQATNSGGNVYVTINESGSASVSGNGDQNFAREFTQIIQREYRKLRDKDLSQGGTINRAIAGRR</sequence>
<dbReference type="EMBL" id="JQOF01000037">
    <property type="protein sequence ID" value="KGA39403.1"/>
    <property type="molecule type" value="Genomic_DNA"/>
</dbReference>
<feature type="coiled-coil region" evidence="1">
    <location>
        <begin position="463"/>
        <end position="554"/>
    </location>
</feature>
<comment type="caution">
    <text evidence="5">The sequence shown here is derived from an EMBL/GenBank/DDBJ whole genome shotgun (WGS) entry which is preliminary data.</text>
</comment>
<feature type="domain" description="Tape measure protein N-terminal" evidence="4">
    <location>
        <begin position="80"/>
        <end position="268"/>
    </location>
</feature>
<accession>A0ABR4VJ72</accession>
<evidence type="ECO:0000313" key="6">
    <source>
        <dbReference type="Proteomes" id="UP000029447"/>
    </source>
</evidence>
<dbReference type="Pfam" id="PF06120">
    <property type="entry name" value="Phage_HK97_TLTM"/>
    <property type="match status" value="1"/>
</dbReference>
<name>A0ABR4VJ72_9GAMM</name>
<proteinExistence type="predicted"/>
<dbReference type="Pfam" id="PF20155">
    <property type="entry name" value="TMP_3"/>
    <property type="match status" value="1"/>
</dbReference>
<feature type="domain" description="Bacteriophage tail tape measure C-terminal" evidence="3">
    <location>
        <begin position="852"/>
        <end position="924"/>
    </location>
</feature>
<evidence type="ECO:0000313" key="5">
    <source>
        <dbReference type="EMBL" id="KGA39403.1"/>
    </source>
</evidence>
<protein>
    <submittedName>
        <fullName evidence="5">Lambda family phage tail tape measure protein</fullName>
    </submittedName>
</protein>
<organism evidence="5 6">
    <name type="scientific">Pectobacterium odoriferum</name>
    <dbReference type="NCBI Taxonomy" id="78398"/>
    <lineage>
        <taxon>Bacteria</taxon>
        <taxon>Pseudomonadati</taxon>
        <taxon>Pseudomonadota</taxon>
        <taxon>Gammaproteobacteria</taxon>
        <taxon>Enterobacterales</taxon>
        <taxon>Pectobacteriaceae</taxon>
        <taxon>Pectobacterium</taxon>
    </lineage>
</organism>
<keyword evidence="6" id="KW-1185">Reference proteome</keyword>
<evidence type="ECO:0000259" key="2">
    <source>
        <dbReference type="Pfam" id="PF06120"/>
    </source>
</evidence>
<dbReference type="NCBIfam" id="TIGR02675">
    <property type="entry name" value="tape_meas_nterm"/>
    <property type="match status" value="1"/>
</dbReference>
<dbReference type="RefSeq" id="WP_044208876.1">
    <property type="nucleotide sequence ID" value="NZ_JQOF01000037.1"/>
</dbReference>
<reference evidence="5 6" key="1">
    <citation type="submission" date="2014-08" db="EMBL/GenBank/DDBJ databases">
        <title>Genome sequences of NCPPB Pectobacterium isolates.</title>
        <authorList>
            <person name="Glover R.H."/>
            <person name="Sapp M."/>
            <person name="Elphinstone J."/>
        </authorList>
    </citation>
    <scope>NUCLEOTIDE SEQUENCE [LARGE SCALE GENOMIC DNA]</scope>
    <source>
        <strain evidence="5 6">NCPPB3841</strain>
    </source>
</reference>
<gene>
    <name evidence="5" type="ORF">KU75_22890</name>
</gene>
<dbReference type="Pfam" id="PF09718">
    <property type="entry name" value="Tape_meas_lam_C"/>
    <property type="match status" value="1"/>
</dbReference>